<evidence type="ECO:0000313" key="2">
    <source>
        <dbReference type="EMBL" id="TDS79671.1"/>
    </source>
</evidence>
<dbReference type="EMBL" id="SOAM01000001">
    <property type="protein sequence ID" value="TDS79671.1"/>
    <property type="molecule type" value="Genomic_DNA"/>
</dbReference>
<feature type="domain" description="HTH marR-type" evidence="1">
    <location>
        <begin position="2"/>
        <end position="137"/>
    </location>
</feature>
<dbReference type="PANTHER" id="PTHR39515">
    <property type="entry name" value="CONSERVED PROTEIN"/>
    <property type="match status" value="1"/>
</dbReference>
<proteinExistence type="predicted"/>
<name>A0A4R7FPJ8_9MICO</name>
<comment type="caution">
    <text evidence="2">The sequence shown here is derived from an EMBL/GenBank/DDBJ whole genome shotgun (WGS) entry which is preliminary data.</text>
</comment>
<evidence type="ECO:0000259" key="1">
    <source>
        <dbReference type="PROSITE" id="PS50995"/>
    </source>
</evidence>
<dbReference type="InterPro" id="IPR036390">
    <property type="entry name" value="WH_DNA-bd_sf"/>
</dbReference>
<dbReference type="OrthoDB" id="9155413at2"/>
<dbReference type="InterPro" id="IPR036388">
    <property type="entry name" value="WH-like_DNA-bd_sf"/>
</dbReference>
<dbReference type="PROSITE" id="PS50995">
    <property type="entry name" value="HTH_MARR_2"/>
    <property type="match status" value="1"/>
</dbReference>
<sequence>MTDEPTADLATLGRAFEEIVTWLRRSRSTSDVSATALSLLDRLETGGAHRVTDLALLEGITQPAATGLVNRLEERGWAERSADPSDGRASLVAITDAGRARLHQHREERSLRIAERLALLDPADQAALHAALPALRHLTAVPAARLDS</sequence>
<keyword evidence="2" id="KW-0238">DNA-binding</keyword>
<dbReference type="InterPro" id="IPR000835">
    <property type="entry name" value="HTH_MarR-typ"/>
</dbReference>
<dbReference type="InterPro" id="IPR052526">
    <property type="entry name" value="HTH-type_Bedaq_tolerance"/>
</dbReference>
<evidence type="ECO:0000313" key="3">
    <source>
        <dbReference type="Proteomes" id="UP000295344"/>
    </source>
</evidence>
<dbReference type="Gene3D" id="1.10.10.10">
    <property type="entry name" value="Winged helix-like DNA-binding domain superfamily/Winged helix DNA-binding domain"/>
    <property type="match status" value="1"/>
</dbReference>
<organism evidence="2 3">
    <name type="scientific">Amnibacterium kyonggiense</name>
    <dbReference type="NCBI Taxonomy" id="595671"/>
    <lineage>
        <taxon>Bacteria</taxon>
        <taxon>Bacillati</taxon>
        <taxon>Actinomycetota</taxon>
        <taxon>Actinomycetes</taxon>
        <taxon>Micrococcales</taxon>
        <taxon>Microbacteriaceae</taxon>
        <taxon>Amnibacterium</taxon>
    </lineage>
</organism>
<gene>
    <name evidence="2" type="ORF">CLV52_0206</name>
</gene>
<dbReference type="RefSeq" id="WP_133764043.1">
    <property type="nucleotide sequence ID" value="NZ_BAAARP010000001.1"/>
</dbReference>
<dbReference type="SUPFAM" id="SSF46785">
    <property type="entry name" value="Winged helix' DNA-binding domain"/>
    <property type="match status" value="1"/>
</dbReference>
<dbReference type="AlphaFoldDB" id="A0A4R7FPJ8"/>
<protein>
    <submittedName>
        <fullName evidence="2">DNA-binding MarR family transcriptional regulator</fullName>
    </submittedName>
</protein>
<dbReference type="PANTHER" id="PTHR39515:SF2">
    <property type="entry name" value="HTH-TYPE TRANSCRIPTIONAL REGULATOR RV0880"/>
    <property type="match status" value="1"/>
</dbReference>
<dbReference type="Proteomes" id="UP000295344">
    <property type="component" value="Unassembled WGS sequence"/>
</dbReference>
<dbReference type="GO" id="GO:0003677">
    <property type="term" value="F:DNA binding"/>
    <property type="evidence" value="ECO:0007669"/>
    <property type="project" value="UniProtKB-KW"/>
</dbReference>
<reference evidence="2 3" key="1">
    <citation type="submission" date="2019-03" db="EMBL/GenBank/DDBJ databases">
        <title>Genomic Encyclopedia of Archaeal and Bacterial Type Strains, Phase II (KMG-II): from individual species to whole genera.</title>
        <authorList>
            <person name="Goeker M."/>
        </authorList>
    </citation>
    <scope>NUCLEOTIDE SEQUENCE [LARGE SCALE GENOMIC DNA]</scope>
    <source>
        <strain evidence="2 3">DSM 24782</strain>
    </source>
</reference>
<keyword evidence="3" id="KW-1185">Reference proteome</keyword>
<dbReference type="GO" id="GO:0003700">
    <property type="term" value="F:DNA-binding transcription factor activity"/>
    <property type="evidence" value="ECO:0007669"/>
    <property type="project" value="InterPro"/>
</dbReference>
<accession>A0A4R7FPJ8</accession>
<dbReference type="Pfam" id="PF01047">
    <property type="entry name" value="MarR"/>
    <property type="match status" value="1"/>
</dbReference>
<dbReference type="SMART" id="SM00347">
    <property type="entry name" value="HTH_MARR"/>
    <property type="match status" value="1"/>
</dbReference>